<reference evidence="5 6" key="1">
    <citation type="journal article" name="Sci. Rep.">
        <title>Telomere-to-telomere assembled and centromere annotated genomes of the two main subspecies of the button mushroom Agaricus bisporus reveal especially polymorphic chromosome ends.</title>
        <authorList>
            <person name="Sonnenberg A.S.M."/>
            <person name="Sedaghat-Telgerd N."/>
            <person name="Lavrijssen B."/>
            <person name="Ohm R.A."/>
            <person name="Hendrickx P.M."/>
            <person name="Scholtmeijer K."/>
            <person name="Baars J.J.P."/>
            <person name="van Peer A."/>
        </authorList>
    </citation>
    <scope>NUCLEOTIDE SEQUENCE [LARGE SCALE GENOMIC DNA]</scope>
    <source>
        <strain evidence="5 6">H119_p4</strain>
    </source>
</reference>
<evidence type="ECO:0000313" key="5">
    <source>
        <dbReference type="EMBL" id="KAF7762508.1"/>
    </source>
</evidence>
<dbReference type="AlphaFoldDB" id="A0A8H7C5D9"/>
<dbReference type="GO" id="GO:0042546">
    <property type="term" value="P:cell wall biogenesis"/>
    <property type="evidence" value="ECO:0007669"/>
    <property type="project" value="InterPro"/>
</dbReference>
<feature type="compositionally biased region" description="Low complexity" evidence="2">
    <location>
        <begin position="242"/>
        <end position="259"/>
    </location>
</feature>
<feature type="chain" id="PRO_5034380301" description="Yeast cell wall synthesis Kre9/Knh1-like N-terminal domain-containing protein" evidence="3">
    <location>
        <begin position="20"/>
        <end position="292"/>
    </location>
</feature>
<sequence length="292" mass="29944">MYPCLFLILALDAITLVNAGLYVVKPLLGSTCHAGKPCTVDWLDDGTNPLLTAIDVVDVGLYHGKQQLVQTIRPVNVATVHSLTFTPIPEAGPNSDNYYLSLVSTSLSQNASRPYAAFSSFFRLDGMTGSFDTPNSAAITSFPVPSSVATSGKPLPTDTVLSTITVGVISSAASSSTSSHSAHTTTSLRQSSAAAPTIDSSASIASVASVDVPINNPPAVSPTSSRFSTLVSPPFTISPAVESPLSSSSSSTPLPSATVANTTPPNGATTCNISSAANIFIATTILFLVMAF</sequence>
<evidence type="ECO:0000256" key="1">
    <source>
        <dbReference type="ARBA" id="ARBA00022729"/>
    </source>
</evidence>
<feature type="region of interest" description="Disordered" evidence="2">
    <location>
        <begin position="242"/>
        <end position="264"/>
    </location>
</feature>
<name>A0A8H7C5D9_AGABI</name>
<evidence type="ECO:0000259" key="4">
    <source>
        <dbReference type="Pfam" id="PF10342"/>
    </source>
</evidence>
<evidence type="ECO:0000313" key="6">
    <source>
        <dbReference type="Proteomes" id="UP000629468"/>
    </source>
</evidence>
<dbReference type="EMBL" id="JABXXO010000012">
    <property type="protein sequence ID" value="KAF7762508.1"/>
    <property type="molecule type" value="Genomic_DNA"/>
</dbReference>
<protein>
    <recommendedName>
        <fullName evidence="4">Yeast cell wall synthesis Kre9/Knh1-like N-terminal domain-containing protein</fullName>
    </recommendedName>
</protein>
<dbReference type="InterPro" id="IPR018466">
    <property type="entry name" value="Kre9/Knh1-like_N"/>
</dbReference>
<proteinExistence type="predicted"/>
<dbReference type="InterPro" id="IPR045328">
    <property type="entry name" value="Kre9/Knh1"/>
</dbReference>
<gene>
    <name evidence="5" type="ORF">Agabi119p4_9101</name>
</gene>
<organism evidence="5 6">
    <name type="scientific">Agaricus bisporus var. burnettii</name>
    <dbReference type="NCBI Taxonomy" id="192524"/>
    <lineage>
        <taxon>Eukaryota</taxon>
        <taxon>Fungi</taxon>
        <taxon>Dikarya</taxon>
        <taxon>Basidiomycota</taxon>
        <taxon>Agaricomycotina</taxon>
        <taxon>Agaricomycetes</taxon>
        <taxon>Agaricomycetidae</taxon>
        <taxon>Agaricales</taxon>
        <taxon>Agaricineae</taxon>
        <taxon>Agaricaceae</taxon>
        <taxon>Agaricus</taxon>
    </lineage>
</organism>
<feature type="domain" description="Yeast cell wall synthesis Kre9/Knh1-like N-terminal" evidence="4">
    <location>
        <begin position="26"/>
        <end position="107"/>
    </location>
</feature>
<dbReference type="PANTHER" id="PTHR28154">
    <property type="entry name" value="CELL WALL SYNTHESIS PROTEIN KNH1-RELATED"/>
    <property type="match status" value="1"/>
</dbReference>
<dbReference type="GO" id="GO:0006078">
    <property type="term" value="P:(1-&gt;6)-beta-D-glucan biosynthetic process"/>
    <property type="evidence" value="ECO:0007669"/>
    <property type="project" value="InterPro"/>
</dbReference>
<keyword evidence="1 3" id="KW-0732">Signal</keyword>
<evidence type="ECO:0000256" key="3">
    <source>
        <dbReference type="SAM" id="SignalP"/>
    </source>
</evidence>
<evidence type="ECO:0000256" key="2">
    <source>
        <dbReference type="SAM" id="MobiDB-lite"/>
    </source>
</evidence>
<dbReference type="Pfam" id="PF10342">
    <property type="entry name" value="Kre9_KNH"/>
    <property type="match status" value="1"/>
</dbReference>
<accession>A0A8H7C5D9</accession>
<dbReference type="PANTHER" id="PTHR28154:SF1">
    <property type="entry name" value="CELL WALL SYNTHESIS PROTEIN KNH1-RELATED"/>
    <property type="match status" value="1"/>
</dbReference>
<comment type="caution">
    <text evidence="5">The sequence shown here is derived from an EMBL/GenBank/DDBJ whole genome shotgun (WGS) entry which is preliminary data.</text>
</comment>
<feature type="signal peptide" evidence="3">
    <location>
        <begin position="1"/>
        <end position="19"/>
    </location>
</feature>
<dbReference type="Proteomes" id="UP000629468">
    <property type="component" value="Unassembled WGS sequence"/>
</dbReference>